<dbReference type="PANTHER" id="PTHR11461">
    <property type="entry name" value="SERINE PROTEASE INHIBITOR, SERPIN"/>
    <property type="match status" value="1"/>
</dbReference>
<sequence>DMDLCLTLLLICLCTTADGPNGTSSNEEEEGCLSVSRRPQSREPIAAAIQKLGVQLLQNLEPTPEQQNVIISPLSISLALSQLALGAVNETEELLMHHLHANTLPCYHQSLHNILEQLTNNDLQIATRIFLRPGFKPKEGFVTESRQLYDSEPAVLESLEQINEWVENATKGQMSDFLSALPPNLLLLLINAVHFKGEWRARFDPRFTSRGVFYLDDKHMVDVDVMENAKHPLRLFIDNELEAQVASFPFQKAVSLLVVMPLSGQVNVSALSAKLNISRLNNNLPKERVVQVKVPKFKLEYAQELQEVFTKLGLGKMFSSPNLAEMADGPLLVSSVMHKSSMEINEEGAEAAAATTVVISRASSPVFHLTQPFFFALMDDMTQIPIFMGVINNPNPDAPVLQRDLGDKEKMGFPIDKNQQGFFLCENCAICELLLLHDI</sequence>
<dbReference type="Ensembl" id="ENSGWIT00000014587.1">
    <property type="protein sequence ID" value="ENSGWIP00000013126.1"/>
    <property type="gene ID" value="ENSGWIG00000007289.1"/>
</dbReference>
<dbReference type="GO" id="GO:0005615">
    <property type="term" value="C:extracellular space"/>
    <property type="evidence" value="ECO:0007669"/>
    <property type="project" value="InterPro"/>
</dbReference>
<gene>
    <name evidence="4" type="primary">serpinf2b</name>
</gene>
<reference evidence="4" key="1">
    <citation type="submission" date="2020-06" db="EMBL/GenBank/DDBJ databases">
        <authorList>
            <consortium name="Wellcome Sanger Institute Data Sharing"/>
        </authorList>
    </citation>
    <scope>NUCLEOTIDE SEQUENCE [LARGE SCALE GENOMIC DNA]</scope>
</reference>
<dbReference type="Gene3D" id="3.30.497.10">
    <property type="entry name" value="Antithrombin, subunit I, domain 2"/>
    <property type="match status" value="1"/>
</dbReference>
<organism evidence="4 5">
    <name type="scientific">Gouania willdenowi</name>
    <name type="common">Blunt-snouted clingfish</name>
    <name type="synonym">Lepadogaster willdenowi</name>
    <dbReference type="NCBI Taxonomy" id="441366"/>
    <lineage>
        <taxon>Eukaryota</taxon>
        <taxon>Metazoa</taxon>
        <taxon>Chordata</taxon>
        <taxon>Craniata</taxon>
        <taxon>Vertebrata</taxon>
        <taxon>Euteleostomi</taxon>
        <taxon>Actinopterygii</taxon>
        <taxon>Neopterygii</taxon>
        <taxon>Teleostei</taxon>
        <taxon>Neoteleostei</taxon>
        <taxon>Acanthomorphata</taxon>
        <taxon>Ovalentaria</taxon>
        <taxon>Blenniimorphae</taxon>
        <taxon>Blenniiformes</taxon>
        <taxon>Gobiesocoidei</taxon>
        <taxon>Gobiesocidae</taxon>
        <taxon>Gobiesocinae</taxon>
        <taxon>Gouania</taxon>
    </lineage>
</organism>
<dbReference type="SUPFAM" id="SSF56574">
    <property type="entry name" value="Serpins"/>
    <property type="match status" value="1"/>
</dbReference>
<accession>A0A8C5DX78</accession>
<evidence type="ECO:0000313" key="4">
    <source>
        <dbReference type="Ensembl" id="ENSGWIP00000013126.1"/>
    </source>
</evidence>
<feature type="domain" description="Serpin" evidence="3">
    <location>
        <begin position="54"/>
        <end position="394"/>
    </location>
</feature>
<name>A0A8C5DX78_GOUWI</name>
<dbReference type="InterPro" id="IPR000215">
    <property type="entry name" value="Serpin_fam"/>
</dbReference>
<dbReference type="InterPro" id="IPR036186">
    <property type="entry name" value="Serpin_sf"/>
</dbReference>
<proteinExistence type="inferred from homology"/>
<dbReference type="AlphaFoldDB" id="A0A8C5DX78"/>
<dbReference type="InterPro" id="IPR042178">
    <property type="entry name" value="Serpin_sf_1"/>
</dbReference>
<dbReference type="PANTHER" id="PTHR11461:SF20">
    <property type="entry name" value="ALPHA-2-ANTIPLASMIN"/>
    <property type="match status" value="1"/>
</dbReference>
<evidence type="ECO:0000256" key="1">
    <source>
        <dbReference type="RuleBase" id="RU000411"/>
    </source>
</evidence>
<feature type="chain" id="PRO_5034228199" description="Serpin domain-containing protein" evidence="2">
    <location>
        <begin position="18"/>
        <end position="439"/>
    </location>
</feature>
<protein>
    <recommendedName>
        <fullName evidence="3">Serpin domain-containing protein</fullName>
    </recommendedName>
</protein>
<reference evidence="4" key="3">
    <citation type="submission" date="2025-09" db="UniProtKB">
        <authorList>
            <consortium name="Ensembl"/>
        </authorList>
    </citation>
    <scope>IDENTIFICATION</scope>
</reference>
<evidence type="ECO:0000256" key="2">
    <source>
        <dbReference type="SAM" id="SignalP"/>
    </source>
</evidence>
<dbReference type="GO" id="GO:0004867">
    <property type="term" value="F:serine-type endopeptidase inhibitor activity"/>
    <property type="evidence" value="ECO:0007669"/>
    <property type="project" value="InterPro"/>
</dbReference>
<dbReference type="Pfam" id="PF00079">
    <property type="entry name" value="Serpin"/>
    <property type="match status" value="1"/>
</dbReference>
<evidence type="ECO:0000313" key="5">
    <source>
        <dbReference type="Proteomes" id="UP000694680"/>
    </source>
</evidence>
<dbReference type="SMART" id="SM00093">
    <property type="entry name" value="SERPIN"/>
    <property type="match status" value="1"/>
</dbReference>
<dbReference type="Proteomes" id="UP000694680">
    <property type="component" value="Chromosome 13"/>
</dbReference>
<dbReference type="InterPro" id="IPR023796">
    <property type="entry name" value="Serpin_dom"/>
</dbReference>
<comment type="similarity">
    <text evidence="1">Belongs to the serpin family.</text>
</comment>
<evidence type="ECO:0000259" key="3">
    <source>
        <dbReference type="SMART" id="SM00093"/>
    </source>
</evidence>
<dbReference type="InterPro" id="IPR042185">
    <property type="entry name" value="Serpin_sf_2"/>
</dbReference>
<keyword evidence="2" id="KW-0732">Signal</keyword>
<dbReference type="Gene3D" id="2.30.39.10">
    <property type="entry name" value="Alpha-1-antitrypsin, domain 1"/>
    <property type="match status" value="1"/>
</dbReference>
<reference evidence="4" key="2">
    <citation type="submission" date="2025-08" db="UniProtKB">
        <authorList>
            <consortium name="Ensembl"/>
        </authorList>
    </citation>
    <scope>IDENTIFICATION</scope>
</reference>
<keyword evidence="5" id="KW-1185">Reference proteome</keyword>
<feature type="signal peptide" evidence="2">
    <location>
        <begin position="1"/>
        <end position="17"/>
    </location>
</feature>